<dbReference type="Proteomes" id="UP000691718">
    <property type="component" value="Unassembled WGS sequence"/>
</dbReference>
<feature type="region of interest" description="Disordered" evidence="2">
    <location>
        <begin position="1"/>
        <end position="20"/>
    </location>
</feature>
<evidence type="ECO:0000256" key="1">
    <source>
        <dbReference type="RuleBase" id="RU341113"/>
    </source>
</evidence>
<proteinExistence type="inferred from homology"/>
<dbReference type="EC" id="3.4.13.19" evidence="1"/>
<keyword evidence="1" id="KW-0479">Metal-binding</keyword>
<sequence>MIQLDNFKRPSPSPSRCSIRSDSRVFRQPRVIQVNRDVATMMDDETNIAGGTATAEDTGGVPNWEARLGHQATHFRSRTFSDGFIPNTSLELLLGVECEACLALAAQRQCFTKQMPENDFDLVCNCNIQQNNYLNCQRDVVKQRGHTLNIYDLERMKRDTGRNHFASRSHRSLDRKHKSKTIGVSNYISKQFISYEPTNTLVQKIKRKLTNLKKIGGEAISKKHQNAVQLAEITSASTSSLRKLSMLSLVEKSQRKVNSQNGTFPTSSMQSKEDLKNNITTYANFSSNVDQCFDRLRDYTENADSSSGAHKVMKLKNFDTNDDIISRHSPIREIKKFSTLDNRRTCRSIKRQLSYNDFASERYRDRGATESWSRDDNVFERNNSNDIINDDSQSFINSERSFKNAPRSVNAQCTCNTRRENKVPSLFYDTHHGKKRTTPAPDVTERGQIARGTACVACKASQWVPTGTTSTTSHSSTTTANSSRFSVWHRRWCCVAILVMVAGTACVAGPLALRAPPGAPLEERLRLAERLLHDTPLIDGHNDLPWNIRKFLHNRIKDFRFEEDLRTISPWATSSWSHTDLPRLKQGRVAAQFWAAYVPCDAQHRDAVQLTFEQIDLIQRLTDKYHPQLTLCTSAEDILAAHANHRLCSLVGVEGGHAIGGSLGVLRTLYQVGVRYLTLTSTCDTPWAECASTDRVDSTQRGGLTPFGKVIVKEMNRLGMLVDLSHVSERTMRDALTVSRAPVLFSHSSARALCNVTRNVPDSILRLLAINKGLIMVNFYTSFLTCSETATVQDAIAHINHIRNVAGVDSVGLGAGYDGINYTPEGLEDVSSYPVLFAELMEDGWSTEELRKLAGLNLLRVLGSAERVAREFASEHVAPFEDVSPRTYDAHNCSSQDL</sequence>
<dbReference type="CDD" id="cd01301">
    <property type="entry name" value="rDP_like"/>
    <property type="match status" value="1"/>
</dbReference>
<evidence type="ECO:0000313" key="3">
    <source>
        <dbReference type="EMBL" id="CAG5021997.1"/>
    </source>
</evidence>
<dbReference type="InterPro" id="IPR008257">
    <property type="entry name" value="Pept_M19"/>
</dbReference>
<comment type="similarity">
    <text evidence="1">Belongs to the metallo-dependent hydrolases superfamily. Peptidase M19 family.</text>
</comment>
<comment type="subcellular location">
    <subcellularLocation>
        <location evidence="1">Membrane</location>
        <topology evidence="1">Lipid-anchor</topology>
        <topology evidence="1">GPI-anchor</topology>
    </subcellularLocation>
</comment>
<keyword evidence="1" id="KW-0449">Lipoprotein</keyword>
<protein>
    <recommendedName>
        <fullName evidence="1">Dipeptidase</fullName>
        <ecNumber evidence="1">3.4.13.19</ecNumber>
    </recommendedName>
</protein>
<keyword evidence="1" id="KW-0336">GPI-anchor</keyword>
<dbReference type="PROSITE" id="PS00869">
    <property type="entry name" value="RENAL_DIPEPTIDASE_1"/>
    <property type="match status" value="1"/>
</dbReference>
<comment type="cofactor">
    <cofactor evidence="1">
        <name>Zn(2+)</name>
        <dbReference type="ChEBI" id="CHEBI:29105"/>
    </cofactor>
</comment>
<dbReference type="PROSITE" id="PS51365">
    <property type="entry name" value="RENAL_DIPEPTIDASE_2"/>
    <property type="match status" value="1"/>
</dbReference>
<dbReference type="GO" id="GO:0070573">
    <property type="term" value="F:metallodipeptidase activity"/>
    <property type="evidence" value="ECO:0007669"/>
    <property type="project" value="InterPro"/>
</dbReference>
<comment type="catalytic activity">
    <reaction evidence="1">
        <text>an L-aminoacyl-L-amino acid + H2O = 2 an L-alpha-amino acid</text>
        <dbReference type="Rhea" id="RHEA:48940"/>
        <dbReference type="ChEBI" id="CHEBI:15377"/>
        <dbReference type="ChEBI" id="CHEBI:59869"/>
        <dbReference type="ChEBI" id="CHEBI:77460"/>
        <dbReference type="EC" id="3.4.13.19"/>
    </reaction>
</comment>
<keyword evidence="1" id="KW-0482">Metalloprotease</keyword>
<gene>
    <name evidence="3" type="ORF">PAPOLLO_LOCUS17661</name>
</gene>
<dbReference type="InterPro" id="IPR000180">
    <property type="entry name" value="Dipep_AS"/>
</dbReference>
<dbReference type="GO" id="GO:0098552">
    <property type="term" value="C:side of membrane"/>
    <property type="evidence" value="ECO:0007669"/>
    <property type="project" value="UniProtKB-KW"/>
</dbReference>
<dbReference type="EMBL" id="CAJQZP010001146">
    <property type="protein sequence ID" value="CAG5021997.1"/>
    <property type="molecule type" value="Genomic_DNA"/>
</dbReference>
<keyword evidence="1" id="KW-0472">Membrane</keyword>
<dbReference type="AlphaFoldDB" id="A0A8S3XGG6"/>
<comment type="caution">
    <text evidence="3">The sequence shown here is derived from an EMBL/GenBank/DDBJ whole genome shotgun (WGS) entry which is preliminary data.</text>
</comment>
<dbReference type="GO" id="GO:0006508">
    <property type="term" value="P:proteolysis"/>
    <property type="evidence" value="ECO:0007669"/>
    <property type="project" value="UniProtKB-KW"/>
</dbReference>
<accession>A0A8S3XGG6</accession>
<dbReference type="GO" id="GO:0046872">
    <property type="term" value="F:metal ion binding"/>
    <property type="evidence" value="ECO:0007669"/>
    <property type="project" value="UniProtKB-UniRule"/>
</dbReference>
<evidence type="ECO:0000313" key="4">
    <source>
        <dbReference type="Proteomes" id="UP000691718"/>
    </source>
</evidence>
<organism evidence="3 4">
    <name type="scientific">Parnassius apollo</name>
    <name type="common">Apollo butterfly</name>
    <name type="synonym">Papilio apollo</name>
    <dbReference type="NCBI Taxonomy" id="110799"/>
    <lineage>
        <taxon>Eukaryota</taxon>
        <taxon>Metazoa</taxon>
        <taxon>Ecdysozoa</taxon>
        <taxon>Arthropoda</taxon>
        <taxon>Hexapoda</taxon>
        <taxon>Insecta</taxon>
        <taxon>Pterygota</taxon>
        <taxon>Neoptera</taxon>
        <taxon>Endopterygota</taxon>
        <taxon>Lepidoptera</taxon>
        <taxon>Glossata</taxon>
        <taxon>Ditrysia</taxon>
        <taxon>Papilionoidea</taxon>
        <taxon>Papilionidae</taxon>
        <taxon>Parnassiinae</taxon>
        <taxon>Parnassini</taxon>
        <taxon>Parnassius</taxon>
        <taxon>Parnassius</taxon>
    </lineage>
</organism>
<dbReference type="OrthoDB" id="445695at2759"/>
<keyword evidence="1" id="KW-0645">Protease</keyword>
<comment type="subunit">
    <text evidence="1">Homodimer; disulfide-linked.</text>
</comment>
<reference evidence="3" key="1">
    <citation type="submission" date="2021-04" db="EMBL/GenBank/DDBJ databases">
        <authorList>
            <person name="Tunstrom K."/>
        </authorList>
    </citation>
    <scope>NUCLEOTIDE SEQUENCE</scope>
</reference>
<dbReference type="PANTHER" id="PTHR10443:SF47">
    <property type="entry name" value="DIPEPTIDASE"/>
    <property type="match status" value="1"/>
</dbReference>
<keyword evidence="1" id="KW-0224">Dipeptidase</keyword>
<dbReference type="PANTHER" id="PTHR10443">
    <property type="entry name" value="MICROSOMAL DIPEPTIDASE"/>
    <property type="match status" value="1"/>
</dbReference>
<name>A0A8S3XGG6_PARAO</name>
<keyword evidence="1" id="KW-0378">Hydrolase</keyword>
<keyword evidence="1" id="KW-1015">Disulfide bond</keyword>
<evidence type="ECO:0000256" key="2">
    <source>
        <dbReference type="SAM" id="MobiDB-lite"/>
    </source>
</evidence>
<keyword evidence="1" id="KW-0862">Zinc</keyword>
<keyword evidence="1" id="KW-0325">Glycoprotein</keyword>
<dbReference type="Pfam" id="PF01244">
    <property type="entry name" value="Peptidase_M19"/>
    <property type="match status" value="1"/>
</dbReference>
<keyword evidence="4" id="KW-1185">Reference proteome</keyword>